<dbReference type="PANTHER" id="PTHR33541">
    <property type="entry name" value="PROTEIN BIG GRAIN 1-LIKE A-RELATED"/>
    <property type="match status" value="1"/>
</dbReference>
<dbReference type="Proteomes" id="UP000594263">
    <property type="component" value="Unplaced"/>
</dbReference>
<evidence type="ECO:0000313" key="10">
    <source>
        <dbReference type="Proteomes" id="UP000594263"/>
    </source>
</evidence>
<protein>
    <submittedName>
        <fullName evidence="9">Uncharacterized protein</fullName>
    </submittedName>
</protein>
<dbReference type="InterPro" id="IPR039621">
    <property type="entry name" value="BG1-like"/>
</dbReference>
<dbReference type="OMA" id="HHNLYED"/>
<dbReference type="GO" id="GO:0005886">
    <property type="term" value="C:plasma membrane"/>
    <property type="evidence" value="ECO:0007669"/>
    <property type="project" value="UniProtKB-SubCell"/>
</dbReference>
<comment type="subcellular location">
    <subcellularLocation>
        <location evidence="2">Cell membrane</location>
    </subcellularLocation>
</comment>
<keyword evidence="5" id="KW-1003">Cell membrane</keyword>
<evidence type="ECO:0000256" key="8">
    <source>
        <dbReference type="SAM" id="MobiDB-lite"/>
    </source>
</evidence>
<dbReference type="EnsemblPlants" id="Kaladp0515s0206.1.v1.1">
    <property type="protein sequence ID" value="Kaladp0515s0206.1.v1.1.CDS.1"/>
    <property type="gene ID" value="Kaladp0515s0206.v1.1"/>
</dbReference>
<name>A0A7N0VBJ9_KALFE</name>
<evidence type="ECO:0000256" key="7">
    <source>
        <dbReference type="ARBA" id="ARBA00023294"/>
    </source>
</evidence>
<dbReference type="AlphaFoldDB" id="A0A7N0VBJ9"/>
<evidence type="ECO:0000256" key="3">
    <source>
        <dbReference type="ARBA" id="ARBA00010067"/>
    </source>
</evidence>
<comment type="function">
    <text evidence="1">Involved in auxin transport. Regulator of the auxin signaling pathway.</text>
</comment>
<organism evidence="9 10">
    <name type="scientific">Kalanchoe fedtschenkoi</name>
    <name type="common">Lavender scallops</name>
    <name type="synonym">South American air plant</name>
    <dbReference type="NCBI Taxonomy" id="63787"/>
    <lineage>
        <taxon>Eukaryota</taxon>
        <taxon>Viridiplantae</taxon>
        <taxon>Streptophyta</taxon>
        <taxon>Embryophyta</taxon>
        <taxon>Tracheophyta</taxon>
        <taxon>Spermatophyta</taxon>
        <taxon>Magnoliopsida</taxon>
        <taxon>eudicotyledons</taxon>
        <taxon>Gunneridae</taxon>
        <taxon>Pentapetalae</taxon>
        <taxon>Saxifragales</taxon>
        <taxon>Crassulaceae</taxon>
        <taxon>Kalanchoe</taxon>
    </lineage>
</organism>
<evidence type="ECO:0000256" key="4">
    <source>
        <dbReference type="ARBA" id="ARBA00022448"/>
    </source>
</evidence>
<accession>A0A7N0VBJ9</accession>
<keyword evidence="4" id="KW-0813">Transport</keyword>
<proteinExistence type="inferred from homology"/>
<dbReference type="GO" id="GO:0009734">
    <property type="term" value="P:auxin-activated signaling pathway"/>
    <property type="evidence" value="ECO:0007669"/>
    <property type="project" value="UniProtKB-KW"/>
</dbReference>
<feature type="compositionally biased region" description="Low complexity" evidence="8">
    <location>
        <begin position="47"/>
        <end position="67"/>
    </location>
</feature>
<feature type="compositionally biased region" description="Basic and acidic residues" evidence="8">
    <location>
        <begin position="13"/>
        <end position="22"/>
    </location>
</feature>
<keyword evidence="10" id="KW-1185">Reference proteome</keyword>
<sequence length="297" mass="32563">MKKQIRNSLLRDGNSKTDEGQRRRMCLIDDWMEKKRIHTRPVPPLESSSASSSHSSSPVFSSSGSESLRPTKNKDSCFPPRQIRTTVRSSISKLDHSSLSLERMKFDDYSYCSVSANQETGPKPESRAPNKPKLLPISPGAKLTSFINSMFTGRRERKATNPSSAADTCSSASSFTRSCLANKSPSSSTDRKPAKKSVRFYPLSVEDSVDILYRNVEHSGISSISRRDENLTLSVVEEGDIDDAASDASSDLFEIDHIIFAAINSNSVGTHEDELPVFETTSVTGSNRAISNGGVVF</sequence>
<evidence type="ECO:0000313" key="9">
    <source>
        <dbReference type="EnsemblPlants" id="Kaladp0515s0206.1.v1.1.CDS.1"/>
    </source>
</evidence>
<dbReference type="PANTHER" id="PTHR33541:SF28">
    <property type="entry name" value="PROTEIN BIG GRAIN 1-LIKE A"/>
    <property type="match status" value="1"/>
</dbReference>
<reference evidence="9" key="1">
    <citation type="submission" date="2021-01" db="UniProtKB">
        <authorList>
            <consortium name="EnsemblPlants"/>
        </authorList>
    </citation>
    <scope>IDENTIFICATION</scope>
</reference>
<keyword evidence="7" id="KW-0927">Auxin signaling pathway</keyword>
<feature type="region of interest" description="Disordered" evidence="8">
    <location>
        <begin position="1"/>
        <end position="83"/>
    </location>
</feature>
<evidence type="ECO:0000256" key="1">
    <source>
        <dbReference type="ARBA" id="ARBA00002281"/>
    </source>
</evidence>
<dbReference type="Gramene" id="Kaladp0515s0206.1.v1.1">
    <property type="protein sequence ID" value="Kaladp0515s0206.1.v1.1.CDS.1"/>
    <property type="gene ID" value="Kaladp0515s0206.v1.1"/>
</dbReference>
<comment type="similarity">
    <text evidence="3">Belongs to the BIG GRAIN 1 (BG1) plant protein family.</text>
</comment>
<evidence type="ECO:0000256" key="6">
    <source>
        <dbReference type="ARBA" id="ARBA00023136"/>
    </source>
</evidence>
<keyword evidence="6" id="KW-0472">Membrane</keyword>
<evidence type="ECO:0000256" key="2">
    <source>
        <dbReference type="ARBA" id="ARBA00004236"/>
    </source>
</evidence>
<feature type="region of interest" description="Disordered" evidence="8">
    <location>
        <begin position="115"/>
        <end position="139"/>
    </location>
</feature>
<evidence type="ECO:0000256" key="5">
    <source>
        <dbReference type="ARBA" id="ARBA00022475"/>
    </source>
</evidence>